<reference evidence="1 2" key="1">
    <citation type="submission" date="2014-08" db="EMBL/GenBank/DDBJ databases">
        <title>Genomic and Phenotypic Diversity of Colwellia psychrerythraea strains from Disparate Marine Basins.</title>
        <authorList>
            <person name="Techtmann S.M."/>
            <person name="Stelling S.C."/>
            <person name="Utturkar S.M."/>
            <person name="Alshibli N."/>
            <person name="Harris A."/>
            <person name="Brown S.D."/>
            <person name="Hazen T.C."/>
        </authorList>
    </citation>
    <scope>NUCLEOTIDE SEQUENCE [LARGE SCALE GENOMIC DNA]</scope>
    <source>
        <strain evidence="1 2">ND2E</strain>
    </source>
</reference>
<gene>
    <name evidence="1" type="ORF">ND2E_4365</name>
</gene>
<evidence type="ECO:0000313" key="1">
    <source>
        <dbReference type="EMBL" id="KGJ87627.1"/>
    </source>
</evidence>
<dbReference type="RefSeq" id="WP_033095327.1">
    <property type="nucleotide sequence ID" value="NZ_JQED01000053.1"/>
</dbReference>
<accession>A0A099KCA1</accession>
<organism evidence="1 2">
    <name type="scientific">Colwellia psychrerythraea</name>
    <name type="common">Vibrio psychroerythus</name>
    <dbReference type="NCBI Taxonomy" id="28229"/>
    <lineage>
        <taxon>Bacteria</taxon>
        <taxon>Pseudomonadati</taxon>
        <taxon>Pseudomonadota</taxon>
        <taxon>Gammaproteobacteria</taxon>
        <taxon>Alteromonadales</taxon>
        <taxon>Colwelliaceae</taxon>
        <taxon>Colwellia</taxon>
    </lineage>
</organism>
<proteinExistence type="predicted"/>
<evidence type="ECO:0000313" key="2">
    <source>
        <dbReference type="Proteomes" id="UP000029843"/>
    </source>
</evidence>
<sequence length="301" mass="35156">MIDPRNSPKDWENYFKDIVRLHYLPANYRDVPDKHVGDFGIECFSLSGHVFQCYLPEQVADIKKLVASQRKKVNDDIKKFTETNVDELNKLFGETVISRWILATPVNDSAVMAQFCAQKSIEVRNLGISYISDDFEILVHTESEYPKEVGFLRKETYQMTFDFNSTTVDGAACWIDENLEFLSKLDMKLPKIEKDQDRLLNIKTFIIQKYLDYQNLMDVLRLEWGDIYESVFNCIQHRENSLIERFILDVGDTLPGQVIKDEMSKLHENIVDEVKSFKGTDLEKIKWGVIADWLIRCPLDF</sequence>
<dbReference type="EMBL" id="JQED01000053">
    <property type="protein sequence ID" value="KGJ87627.1"/>
    <property type="molecule type" value="Genomic_DNA"/>
</dbReference>
<dbReference type="Proteomes" id="UP000029843">
    <property type="component" value="Unassembled WGS sequence"/>
</dbReference>
<comment type="caution">
    <text evidence="1">The sequence shown here is derived from an EMBL/GenBank/DDBJ whole genome shotgun (WGS) entry which is preliminary data.</text>
</comment>
<name>A0A099KCA1_COLPS</name>
<dbReference type="OrthoDB" id="2962756at2"/>
<dbReference type="AlphaFoldDB" id="A0A099KCA1"/>
<protein>
    <submittedName>
        <fullName evidence="1">Uncharacterized protein</fullName>
    </submittedName>
</protein>
<dbReference type="PATRIC" id="fig|28229.4.peg.3729"/>